<dbReference type="InterPro" id="IPR001841">
    <property type="entry name" value="Znf_RING"/>
</dbReference>
<evidence type="ECO:0000256" key="6">
    <source>
        <dbReference type="ARBA" id="ARBA00022771"/>
    </source>
</evidence>
<dbReference type="Gene3D" id="3.30.40.10">
    <property type="entry name" value="Zinc/RING finger domain, C3HC4 (zinc finger)"/>
    <property type="match status" value="1"/>
</dbReference>
<keyword evidence="4" id="KW-0813">Transport</keyword>
<dbReference type="InterPro" id="IPR024763">
    <property type="entry name" value="VPS11_C"/>
</dbReference>
<reference evidence="16" key="1">
    <citation type="submission" date="2025-08" db="UniProtKB">
        <authorList>
            <consortium name="RefSeq"/>
        </authorList>
    </citation>
    <scope>IDENTIFICATION</scope>
    <source>
        <tissue evidence="16">Whole Larva</tissue>
    </source>
</reference>
<dbReference type="InterPro" id="IPR057307">
    <property type="entry name" value="PEP5_VPS11_N"/>
</dbReference>
<evidence type="ECO:0000256" key="9">
    <source>
        <dbReference type="ARBA" id="ARBA00023136"/>
    </source>
</evidence>
<keyword evidence="8" id="KW-0653">Protein transport</keyword>
<proteinExistence type="inferred from homology"/>
<keyword evidence="15" id="KW-1185">Reference proteome</keyword>
<evidence type="ECO:0000256" key="10">
    <source>
        <dbReference type="ARBA" id="ARBA00023228"/>
    </source>
</evidence>
<sequence>MAFFEWRKFNFFELKRGVDDGKLNKLFKDAPIAVTTSGNNHLVVGDATGQIHLISRSWQVTSFRAYELTLQFAQQLRNSPLLITIGEDEQGVNPLIKVWDTGRPDKSGSPYCTRITRAIPNNRAVQVSALCVHDNMQMMAVGFVDGSLILYRGDISRDRGSRQKILREASSTVTGLAFKTTANAVYLFVSTENSIYVYNVTYKDKEIMSTLDNIGCRRNCSVITESVQETQFMVARDDAIYCYNSDGRGPCYAADGEKVLLQWFRSYLIFVSKTTWLTPTQAAAANQRGHLLTVLDIQNKFIVFSAPLDEIVAVINEWGGFYIIDCKNTIYHLNEKDLGSKLSLLFKKNVYDIAIRIAKSQQYDSDGLVEIFRQYGDHLYGKGDPSGAIEQYVKTIGKLEPSYVIRKFMDSKHIDNLTAYLQALHKQGQATEDHTTLLLNCFTKLNKTSNLKEFILQKDSEVNFDVDIAIKVCRTGSPEEALMLSKRHKKHDWYIKLLLEDHMKYTEVIEYLSSLETNQAEMYLKKYGQILIQNAPHEATQFLKNFCTVNSTDSDPEDYIHLFLNNSSRLVEFLDYLIEAGCILTSPVYDTLLEHYLHVWESLPDGAEKNRYAQKTLNLLHNPDVKYDKPQALVVCHMHGFSEGILHLYEEQKLYQQILRYHMSRSKEQFDANAVLACCRRFGHQEPTLWVQALWTCIRDEEHEYSDLLPEILNVIAKERLLSPQLVIEAIGSANAEIKLSQVREYIIKELKRENEIANSDKELTNKYRKDTETLRNKVEELKYNPILIQGSRCAACNHTLELPSLHFLCQHSYHQHCFQSYSENENECLACQPDNKKLMELLKSRDQNKDIHETFHSQLDKASDGFTLAAEYFGRGVFNTVKVITDERKPIEKPAAMPQQKQPEKVTEARIRQEENKRSLPAIIPKSEGRIRMQENKFSSSLEANITMPKRPEPKKIEIAAPAVDLNPFGDDIDDEDEYDKEKNPFFGEADDHCDKNLNPFEV</sequence>
<keyword evidence="6 12" id="KW-0863">Zinc-finger</keyword>
<keyword evidence="9 11" id="KW-0472">Membrane</keyword>
<evidence type="ECO:0000256" key="2">
    <source>
        <dbReference type="ARBA" id="ARBA00004492"/>
    </source>
</evidence>
<evidence type="ECO:0000313" key="15">
    <source>
        <dbReference type="Proteomes" id="UP000695000"/>
    </source>
</evidence>
<comment type="similarity">
    <text evidence="3 11">Belongs to the VPS11 family.</text>
</comment>
<evidence type="ECO:0000256" key="3">
    <source>
        <dbReference type="ARBA" id="ARBA00007070"/>
    </source>
</evidence>
<keyword evidence="5" id="KW-0479">Metal-binding</keyword>
<comment type="subcellular location">
    <subcellularLocation>
        <location evidence="2">Late endosome membrane</location>
        <topology evidence="2">Peripheral membrane protein</topology>
        <orientation evidence="2">Cytoplasmic side</orientation>
    </subcellularLocation>
    <subcellularLocation>
        <location evidence="1">Lysosome</location>
    </subcellularLocation>
</comment>
<dbReference type="CDD" id="cd16688">
    <property type="entry name" value="RING-H2_Vps11"/>
    <property type="match status" value="1"/>
</dbReference>
<evidence type="ECO:0000256" key="1">
    <source>
        <dbReference type="ARBA" id="ARBA00004371"/>
    </source>
</evidence>
<evidence type="ECO:0000313" key="16">
    <source>
        <dbReference type="RefSeq" id="XP_017782805.1"/>
    </source>
</evidence>
<evidence type="ECO:0000256" key="7">
    <source>
        <dbReference type="ARBA" id="ARBA00022833"/>
    </source>
</evidence>
<evidence type="ECO:0000256" key="12">
    <source>
        <dbReference type="PROSITE-ProRule" id="PRU00175"/>
    </source>
</evidence>
<gene>
    <name evidence="16" type="primary">LOC108567077</name>
</gene>
<dbReference type="InterPro" id="IPR000547">
    <property type="entry name" value="Clathrin_H-chain/VPS_repeat"/>
</dbReference>
<feature type="repeat" description="CHCR" evidence="13">
    <location>
        <begin position="392"/>
        <end position="540"/>
    </location>
</feature>
<accession>A0ABM1N7K5</accession>
<dbReference type="PROSITE" id="PS50089">
    <property type="entry name" value="ZF_RING_2"/>
    <property type="match status" value="1"/>
</dbReference>
<dbReference type="Gene3D" id="2.130.10.10">
    <property type="entry name" value="YVTN repeat-like/Quinoprotein amine dehydrogenase"/>
    <property type="match status" value="1"/>
</dbReference>
<dbReference type="InterPro" id="IPR016528">
    <property type="entry name" value="VPS11"/>
</dbReference>
<dbReference type="InterPro" id="IPR057308">
    <property type="entry name" value="CHCR_PEP5_VPS11"/>
</dbReference>
<evidence type="ECO:0000256" key="5">
    <source>
        <dbReference type="ARBA" id="ARBA00022723"/>
    </source>
</evidence>
<dbReference type="InterPro" id="IPR036322">
    <property type="entry name" value="WD40_repeat_dom_sf"/>
</dbReference>
<evidence type="ECO:0000256" key="4">
    <source>
        <dbReference type="ARBA" id="ARBA00022448"/>
    </source>
</evidence>
<dbReference type="SUPFAM" id="SSF57850">
    <property type="entry name" value="RING/U-box"/>
    <property type="match status" value="1"/>
</dbReference>
<dbReference type="RefSeq" id="XP_017782805.1">
    <property type="nucleotide sequence ID" value="XM_017927316.1"/>
</dbReference>
<dbReference type="PANTHER" id="PTHR23323">
    <property type="entry name" value="VACUOLAR PROTEIN SORTING-ASSOCIATED PROTEIN"/>
    <property type="match status" value="1"/>
</dbReference>
<name>A0ABM1N7K5_NICVS</name>
<keyword evidence="10" id="KW-0458">Lysosome</keyword>
<dbReference type="PIRSF" id="PIRSF007860">
    <property type="entry name" value="VPS11"/>
    <property type="match status" value="1"/>
</dbReference>
<evidence type="ECO:0000259" key="14">
    <source>
        <dbReference type="PROSITE" id="PS50089"/>
    </source>
</evidence>
<dbReference type="Pfam" id="PF23341">
    <property type="entry name" value="PEP5_VPS11_N"/>
    <property type="match status" value="1"/>
</dbReference>
<protein>
    <recommendedName>
        <fullName evidence="11">Vacuolar protein sorting-associated protein 11 homolog</fullName>
    </recommendedName>
</protein>
<dbReference type="Pfam" id="PF12451">
    <property type="entry name" value="VPS11_C"/>
    <property type="match status" value="1"/>
</dbReference>
<evidence type="ECO:0000256" key="8">
    <source>
        <dbReference type="ARBA" id="ARBA00022927"/>
    </source>
</evidence>
<dbReference type="PANTHER" id="PTHR23323:SF24">
    <property type="entry name" value="VACUOLAR PROTEIN SORTING-ASSOCIATED PROTEIN 11 HOMOLOG"/>
    <property type="match status" value="1"/>
</dbReference>
<dbReference type="Pfam" id="PF23356">
    <property type="entry name" value="TPR_PEP5_VPS11"/>
    <property type="match status" value="1"/>
</dbReference>
<dbReference type="GeneID" id="108567077"/>
<feature type="domain" description="RING-type" evidence="14">
    <location>
        <begin position="794"/>
        <end position="833"/>
    </location>
</feature>
<dbReference type="InterPro" id="IPR013083">
    <property type="entry name" value="Znf_RING/FYVE/PHD"/>
</dbReference>
<evidence type="ECO:0000256" key="13">
    <source>
        <dbReference type="PROSITE-ProRule" id="PRU01006"/>
    </source>
</evidence>
<dbReference type="SUPFAM" id="SSF50978">
    <property type="entry name" value="WD40 repeat-like"/>
    <property type="match status" value="1"/>
</dbReference>
<keyword evidence="7" id="KW-0862">Zinc</keyword>
<dbReference type="PROSITE" id="PS50236">
    <property type="entry name" value="CHCR"/>
    <property type="match status" value="1"/>
</dbReference>
<dbReference type="Proteomes" id="UP000695000">
    <property type="component" value="Unplaced"/>
</dbReference>
<organism evidence="15 16">
    <name type="scientific">Nicrophorus vespilloides</name>
    <name type="common">Boreal carrion beetle</name>
    <dbReference type="NCBI Taxonomy" id="110193"/>
    <lineage>
        <taxon>Eukaryota</taxon>
        <taxon>Metazoa</taxon>
        <taxon>Ecdysozoa</taxon>
        <taxon>Arthropoda</taxon>
        <taxon>Hexapoda</taxon>
        <taxon>Insecta</taxon>
        <taxon>Pterygota</taxon>
        <taxon>Neoptera</taxon>
        <taxon>Endopterygota</taxon>
        <taxon>Coleoptera</taxon>
        <taxon>Polyphaga</taxon>
        <taxon>Staphyliniformia</taxon>
        <taxon>Silphidae</taxon>
        <taxon>Nicrophorinae</taxon>
        <taxon>Nicrophorus</taxon>
    </lineage>
</organism>
<evidence type="ECO:0000256" key="11">
    <source>
        <dbReference type="PIRNR" id="PIRNR007860"/>
    </source>
</evidence>
<dbReference type="InterPro" id="IPR015943">
    <property type="entry name" value="WD40/YVTN_repeat-like_dom_sf"/>
</dbReference>